<dbReference type="InterPro" id="IPR006104">
    <property type="entry name" value="Glyco_hydro_2_N"/>
</dbReference>
<sequence>MSSVDICENWKFIKFASSAQDAAIRAVMPEAETVSLPHTWNAVDGQDGGNDYYRGKCWYVRALQAEEIPLYENGRVYLEFEGAAYTAEVYVNGACKCHHENGFSTFRIDITEELLKTETLEIVVSCENGDSDRVYPQQADFTFYGGLYRAVRVLSLPLVHFDRDYFGSCGLKVTPLLDLDLGYADVTLETWVKQGTSAAFGQKVRFQIMDGEGQAILKEEVRTDESGHAICTVRIENARRWEGIKDPYLYTVVAALADETLSEKFGCRTFDIDPQKGFLLNGHPYPLRGVSMHQDVKGMGNAITKAVLDQNMAFVREIGANTLRLAHYQHAQYFYDLCDREGIVVWAEIPFITMFMPKGRECTLQMMRELIAQNYNHASIAVWGLSNEITVASAVNEELLDNHRALNNLAHAMDPTRKTTMANVFMLETDSPLLEVPDVNSYNLYFGWYVGELEEADHFFDAFHQDHPQMAIGYSEYGADANPAYQAEDPVRSDYTEGYQALYHEHNLAMIQARPWLWATHVWNLFDFAADGRDEGGRHGENQKGLVTFDRSYRKDAFYLYKAAWNKREPFVHLCGKKYENRESDETKITVYSNQPRVALYVNGNKVAEQRGNTVFHFVIPNVGSQWIAARGFGDIEGGAACGQPTVDGMRIHKVDGKDADYIFNSSLGSVDNWFDAEEIDPDFWSVWDKLGEIREDPQAGAVVNTMMEQASASRGDVADSVKDNPALQKMLGRMTMVSLLKQGGVGEEAVKQLNRVLQGIPKKKS</sequence>
<dbReference type="SUPFAM" id="SSF49785">
    <property type="entry name" value="Galactose-binding domain-like"/>
    <property type="match status" value="1"/>
</dbReference>
<dbReference type="Pfam" id="PF02837">
    <property type="entry name" value="Glyco_hydro_2_N"/>
    <property type="match status" value="1"/>
</dbReference>
<dbReference type="SUPFAM" id="SSF49303">
    <property type="entry name" value="beta-Galactosidase/glucuronidase domain"/>
    <property type="match status" value="1"/>
</dbReference>
<dbReference type="InterPro" id="IPR006101">
    <property type="entry name" value="Glyco_hydro_2"/>
</dbReference>
<dbReference type="InterPro" id="IPR008979">
    <property type="entry name" value="Galactose-bd-like_sf"/>
</dbReference>
<dbReference type="GO" id="GO:0005975">
    <property type="term" value="P:carbohydrate metabolic process"/>
    <property type="evidence" value="ECO:0007669"/>
    <property type="project" value="InterPro"/>
</dbReference>
<dbReference type="InterPro" id="IPR017853">
    <property type="entry name" value="GH"/>
</dbReference>
<dbReference type="PANTHER" id="PTHR42732">
    <property type="entry name" value="BETA-GALACTOSIDASE"/>
    <property type="match status" value="1"/>
</dbReference>
<dbReference type="InterPro" id="IPR006103">
    <property type="entry name" value="Glyco_hydro_2_cat"/>
</dbReference>
<evidence type="ECO:0000259" key="5">
    <source>
        <dbReference type="Pfam" id="PF02836"/>
    </source>
</evidence>
<gene>
    <name evidence="7" type="ORF">GCWU000342_01064</name>
</gene>
<proteinExistence type="inferred from homology"/>
<dbReference type="STRING" id="626523.GCWU000342_01064"/>
<name>C4GAW3_9FIRM</name>
<keyword evidence="2 7" id="KW-0378">Hydrolase</keyword>
<dbReference type="EMBL" id="ACIP02000002">
    <property type="protein sequence ID" value="EEP28256.1"/>
    <property type="molecule type" value="Genomic_DNA"/>
</dbReference>
<dbReference type="Gene3D" id="2.60.120.260">
    <property type="entry name" value="Galactose-binding domain-like"/>
    <property type="match status" value="1"/>
</dbReference>
<dbReference type="eggNOG" id="COG3250">
    <property type="taxonomic scope" value="Bacteria"/>
</dbReference>
<feature type="domain" description="Glycosyl hydrolases family 2 sugar binding" evidence="6">
    <location>
        <begin position="19"/>
        <end position="157"/>
    </location>
</feature>
<dbReference type="InterPro" id="IPR013783">
    <property type="entry name" value="Ig-like_fold"/>
</dbReference>
<comment type="similarity">
    <text evidence="1">Belongs to the glycosyl hydrolase 2 family.</text>
</comment>
<dbReference type="Gene3D" id="3.20.20.80">
    <property type="entry name" value="Glycosidases"/>
    <property type="match status" value="1"/>
</dbReference>
<evidence type="ECO:0000256" key="3">
    <source>
        <dbReference type="ARBA" id="ARBA00023295"/>
    </source>
</evidence>
<dbReference type="PANTHER" id="PTHR42732:SF1">
    <property type="entry name" value="BETA-MANNOSIDASE"/>
    <property type="match status" value="1"/>
</dbReference>
<evidence type="ECO:0000259" key="6">
    <source>
        <dbReference type="Pfam" id="PF02837"/>
    </source>
</evidence>
<evidence type="ECO:0000313" key="8">
    <source>
        <dbReference type="Proteomes" id="UP000003494"/>
    </source>
</evidence>
<keyword evidence="8" id="KW-1185">Reference proteome</keyword>
<feature type="domain" description="Glycoside hydrolase family 2 immunoglobulin-like beta-sandwich" evidence="4">
    <location>
        <begin position="171"/>
        <end position="268"/>
    </location>
</feature>
<dbReference type="Proteomes" id="UP000003494">
    <property type="component" value="Unassembled WGS sequence"/>
</dbReference>
<dbReference type="InterPro" id="IPR036156">
    <property type="entry name" value="Beta-gal/glucu_dom_sf"/>
</dbReference>
<dbReference type="PRINTS" id="PR00132">
    <property type="entry name" value="GLHYDRLASE2"/>
</dbReference>
<dbReference type="AlphaFoldDB" id="C4GAW3"/>
<reference evidence="7" key="1">
    <citation type="submission" date="2009-04" db="EMBL/GenBank/DDBJ databases">
        <authorList>
            <person name="Weinstock G."/>
            <person name="Sodergren E."/>
            <person name="Clifton S."/>
            <person name="Fulton L."/>
            <person name="Fulton B."/>
            <person name="Courtney L."/>
            <person name="Fronick C."/>
            <person name="Harrison M."/>
            <person name="Strong C."/>
            <person name="Farmer C."/>
            <person name="Delahaunty K."/>
            <person name="Markovic C."/>
            <person name="Hall O."/>
            <person name="Minx P."/>
            <person name="Tomlinson C."/>
            <person name="Mitreva M."/>
            <person name="Nelson J."/>
            <person name="Hou S."/>
            <person name="Wollam A."/>
            <person name="Pepin K.H."/>
            <person name="Johnson M."/>
            <person name="Bhonagiri V."/>
            <person name="Nash W.E."/>
            <person name="Warren W."/>
            <person name="Chinwalla A."/>
            <person name="Mardis E.R."/>
            <person name="Wilson R.K."/>
        </authorList>
    </citation>
    <scope>NUCLEOTIDE SEQUENCE [LARGE SCALE GENOMIC DNA]</scope>
    <source>
        <strain evidence="7">DSM 14600</strain>
    </source>
</reference>
<evidence type="ECO:0000259" key="4">
    <source>
        <dbReference type="Pfam" id="PF00703"/>
    </source>
</evidence>
<dbReference type="Gene3D" id="2.60.40.10">
    <property type="entry name" value="Immunoglobulins"/>
    <property type="match status" value="2"/>
</dbReference>
<comment type="caution">
    <text evidence="7">The sequence shown here is derived from an EMBL/GenBank/DDBJ whole genome shotgun (WGS) entry which is preliminary data.</text>
</comment>
<protein>
    <submittedName>
        <fullName evidence="7">Glycosyl hydrolase family 2, sugar binding domain protein</fullName>
    </submittedName>
</protein>
<feature type="domain" description="Glycoside hydrolase family 2 catalytic" evidence="5">
    <location>
        <begin position="276"/>
        <end position="563"/>
    </location>
</feature>
<dbReference type="InterPro" id="IPR006102">
    <property type="entry name" value="Ig-like_GH2"/>
</dbReference>
<dbReference type="RefSeq" id="WP_006906074.1">
    <property type="nucleotide sequence ID" value="NZ_GG665866.1"/>
</dbReference>
<evidence type="ECO:0000313" key="7">
    <source>
        <dbReference type="EMBL" id="EEP28256.1"/>
    </source>
</evidence>
<evidence type="ECO:0000256" key="2">
    <source>
        <dbReference type="ARBA" id="ARBA00022801"/>
    </source>
</evidence>
<accession>C4GAW3</accession>
<dbReference type="SUPFAM" id="SSF51445">
    <property type="entry name" value="(Trans)glycosidases"/>
    <property type="match status" value="1"/>
</dbReference>
<keyword evidence="3" id="KW-0326">Glycosidase</keyword>
<dbReference type="InterPro" id="IPR051913">
    <property type="entry name" value="GH2_Domain-Containing"/>
</dbReference>
<organism evidence="7 8">
    <name type="scientific">Shuttleworthella satelles DSM 14600</name>
    <dbReference type="NCBI Taxonomy" id="626523"/>
    <lineage>
        <taxon>Bacteria</taxon>
        <taxon>Bacillati</taxon>
        <taxon>Bacillota</taxon>
        <taxon>Clostridia</taxon>
        <taxon>Lachnospirales</taxon>
        <taxon>Lachnospiraceae</taxon>
        <taxon>Shuttleworthella</taxon>
    </lineage>
</organism>
<dbReference type="HOGENOM" id="CLU_006501_5_0_9"/>
<dbReference type="GO" id="GO:0004553">
    <property type="term" value="F:hydrolase activity, hydrolyzing O-glycosyl compounds"/>
    <property type="evidence" value="ECO:0007669"/>
    <property type="project" value="InterPro"/>
</dbReference>
<evidence type="ECO:0000256" key="1">
    <source>
        <dbReference type="ARBA" id="ARBA00007401"/>
    </source>
</evidence>
<dbReference type="Pfam" id="PF02836">
    <property type="entry name" value="Glyco_hydro_2_C"/>
    <property type="match status" value="1"/>
</dbReference>
<dbReference type="Pfam" id="PF00703">
    <property type="entry name" value="Glyco_hydro_2"/>
    <property type="match status" value="1"/>
</dbReference>